<keyword evidence="1" id="KW-0175">Coiled coil</keyword>
<dbReference type="Gene3D" id="1.20.1270.90">
    <property type="entry name" value="AF1782-like"/>
    <property type="match status" value="1"/>
</dbReference>
<dbReference type="RefSeq" id="WP_371862678.1">
    <property type="nucleotide sequence ID" value="NZ_BLMI01000039.1"/>
</dbReference>
<feature type="transmembrane region" description="Helical" evidence="2">
    <location>
        <begin position="82"/>
        <end position="99"/>
    </location>
</feature>
<feature type="coiled-coil region" evidence="1">
    <location>
        <begin position="36"/>
        <end position="63"/>
    </location>
</feature>
<evidence type="ECO:0000313" key="3">
    <source>
        <dbReference type="EMBL" id="GFI40397.1"/>
    </source>
</evidence>
<accession>A0A829Z8H6</accession>
<evidence type="ECO:0008006" key="5">
    <source>
        <dbReference type="Google" id="ProtNLM"/>
    </source>
</evidence>
<gene>
    <name evidence="3" type="ORF">IMSAGC017_00429</name>
</gene>
<sequence>MAESASLENVVPAVVEEFNTALENAQTVYANDNATQEEVEATIASLTKALARLEANLSNLVVNGTNTSVKLGVSLNTGDTTYMFNVLGLMALLSVVACLKKKKFN</sequence>
<dbReference type="Proteomes" id="UP000490821">
    <property type="component" value="Unassembled WGS sequence"/>
</dbReference>
<reference evidence="3 4" key="1">
    <citation type="journal article" date="2020" name="Microbiome">
        <title>Single-cell genomics of uncultured bacteria reveals dietary fiber responders in the mouse gut microbiota.</title>
        <authorList>
            <person name="Chijiiwa R."/>
            <person name="Hosokawa M."/>
            <person name="Kogawa M."/>
            <person name="Nishikawa Y."/>
            <person name="Ide K."/>
            <person name="Sakanashi C."/>
            <person name="Takahashi K."/>
            <person name="Takeyama H."/>
        </authorList>
    </citation>
    <scope>NUCLEOTIDE SEQUENCE [LARGE SCALE GENOMIC DNA]</scope>
    <source>
        <strain evidence="3">IMSAGC_017</strain>
    </source>
</reference>
<evidence type="ECO:0000313" key="4">
    <source>
        <dbReference type="Proteomes" id="UP000490821"/>
    </source>
</evidence>
<evidence type="ECO:0000256" key="1">
    <source>
        <dbReference type="SAM" id="Coils"/>
    </source>
</evidence>
<name>A0A829Z8H6_9FIRM</name>
<dbReference type="EMBL" id="BLMI01000039">
    <property type="protein sequence ID" value="GFI40397.1"/>
    <property type="molecule type" value="Genomic_DNA"/>
</dbReference>
<organism evidence="3 4">
    <name type="scientific">Thomasclavelia cocleata</name>
    <dbReference type="NCBI Taxonomy" id="69824"/>
    <lineage>
        <taxon>Bacteria</taxon>
        <taxon>Bacillati</taxon>
        <taxon>Bacillota</taxon>
        <taxon>Erysipelotrichia</taxon>
        <taxon>Erysipelotrichales</taxon>
        <taxon>Coprobacillaceae</taxon>
        <taxon>Thomasclavelia</taxon>
    </lineage>
</organism>
<keyword evidence="2" id="KW-0472">Membrane</keyword>
<comment type="caution">
    <text evidence="3">The sequence shown here is derived from an EMBL/GenBank/DDBJ whole genome shotgun (WGS) entry which is preliminary data.</text>
</comment>
<protein>
    <recommendedName>
        <fullName evidence="5">LPXTG-motif cell wall anchor domain-containing protein</fullName>
    </recommendedName>
</protein>
<keyword evidence="2" id="KW-0812">Transmembrane</keyword>
<proteinExistence type="predicted"/>
<keyword evidence="2" id="KW-1133">Transmembrane helix</keyword>
<dbReference type="AlphaFoldDB" id="A0A829Z8H6"/>
<evidence type="ECO:0000256" key="2">
    <source>
        <dbReference type="SAM" id="Phobius"/>
    </source>
</evidence>